<keyword evidence="2" id="KW-1185">Reference proteome</keyword>
<dbReference type="EMBL" id="JAAMPI010000970">
    <property type="protein sequence ID" value="KAF4627430.1"/>
    <property type="molecule type" value="Genomic_DNA"/>
</dbReference>
<dbReference type="Proteomes" id="UP000566819">
    <property type="component" value="Unassembled WGS sequence"/>
</dbReference>
<evidence type="ECO:0000313" key="1">
    <source>
        <dbReference type="EMBL" id="KAF4627430.1"/>
    </source>
</evidence>
<proteinExistence type="predicted"/>
<evidence type="ECO:0000313" key="2">
    <source>
        <dbReference type="Proteomes" id="UP000566819"/>
    </source>
</evidence>
<gene>
    <name evidence="1" type="ORF">G7Y89_g10725</name>
</gene>
<sequence>MQCATVLETNSLRRWEDDKELGRIEQKYNHPTYTELAKANVIAARAEKVLRSLPRGLAPLYQKMLFQLLENDDNELVEIALNILRDAIISFKTSTLLELTIAASLPPEYRKDIPTLRDYVLQCGSFLQIQDSTDGNYPVHLAHQSAIKFLAPEICLLKILFLIGRA</sequence>
<name>A0A8H4REI6_9HELO</name>
<protein>
    <submittedName>
        <fullName evidence="1">Uncharacterized protein</fullName>
    </submittedName>
</protein>
<reference evidence="1 2" key="1">
    <citation type="submission" date="2020-03" db="EMBL/GenBank/DDBJ databases">
        <title>Draft Genome Sequence of Cudoniella acicularis.</title>
        <authorList>
            <person name="Buettner E."/>
            <person name="Kellner H."/>
        </authorList>
    </citation>
    <scope>NUCLEOTIDE SEQUENCE [LARGE SCALE GENOMIC DNA]</scope>
    <source>
        <strain evidence="1 2">DSM 108380</strain>
    </source>
</reference>
<dbReference type="AlphaFoldDB" id="A0A8H4REI6"/>
<organism evidence="1 2">
    <name type="scientific">Cudoniella acicularis</name>
    <dbReference type="NCBI Taxonomy" id="354080"/>
    <lineage>
        <taxon>Eukaryota</taxon>
        <taxon>Fungi</taxon>
        <taxon>Dikarya</taxon>
        <taxon>Ascomycota</taxon>
        <taxon>Pezizomycotina</taxon>
        <taxon>Leotiomycetes</taxon>
        <taxon>Helotiales</taxon>
        <taxon>Tricladiaceae</taxon>
        <taxon>Cudoniella</taxon>
    </lineage>
</organism>
<comment type="caution">
    <text evidence="1">The sequence shown here is derived from an EMBL/GenBank/DDBJ whole genome shotgun (WGS) entry which is preliminary data.</text>
</comment>
<accession>A0A8H4REI6</accession>